<organism evidence="1 2">
    <name type="scientific">Streptococcus oralis SK304</name>
    <dbReference type="NCBI Taxonomy" id="1161421"/>
    <lineage>
        <taxon>Bacteria</taxon>
        <taxon>Bacillati</taxon>
        <taxon>Bacillota</taxon>
        <taxon>Bacilli</taxon>
        <taxon>Lactobacillales</taxon>
        <taxon>Streptococcaceae</taxon>
        <taxon>Streptococcus</taxon>
    </lineage>
</organism>
<evidence type="ECO:0000313" key="1">
    <source>
        <dbReference type="EMBL" id="EJP19295.1"/>
    </source>
</evidence>
<proteinExistence type="predicted"/>
<reference evidence="1 2" key="1">
    <citation type="submission" date="2012-07" db="EMBL/GenBank/DDBJ databases">
        <authorList>
            <person name="Durkin A.S."/>
            <person name="McCorrison J."/>
            <person name="Torralba M."/>
            <person name="Gillis M."/>
            <person name="Methe B."/>
            <person name="Sutton G."/>
            <person name="Nelson K.E."/>
        </authorList>
    </citation>
    <scope>NUCLEOTIDE SEQUENCE [LARGE SCALE GENOMIC DNA]</scope>
    <source>
        <strain evidence="1 2">SK304</strain>
    </source>
</reference>
<dbReference type="EMBL" id="ALJN01000021">
    <property type="protein sequence ID" value="EJP19295.1"/>
    <property type="molecule type" value="Genomic_DNA"/>
</dbReference>
<dbReference type="AlphaFoldDB" id="J5GDU3"/>
<evidence type="ECO:0000313" key="2">
    <source>
        <dbReference type="Proteomes" id="UP000006745"/>
    </source>
</evidence>
<gene>
    <name evidence="1" type="ORF">HMPREF1125_0072</name>
</gene>
<protein>
    <submittedName>
        <fullName evidence="1">Uncharacterized protein</fullName>
    </submittedName>
</protein>
<dbReference type="Proteomes" id="UP000006745">
    <property type="component" value="Unassembled WGS sequence"/>
</dbReference>
<accession>J5GDU3</accession>
<name>J5GDU3_STROR</name>
<sequence length="53" mass="6294">MEKPFTEKHYESINMLLFINFLRIWGINHHWHGKSINSDNGYNGARFVVDKTS</sequence>
<dbReference type="PATRIC" id="fig|1161421.3.peg.1764"/>
<comment type="caution">
    <text evidence="1">The sequence shown here is derived from an EMBL/GenBank/DDBJ whole genome shotgun (WGS) entry which is preliminary data.</text>
</comment>